<feature type="domain" description="Mur ligase central" evidence="13">
    <location>
        <begin position="46"/>
        <end position="257"/>
    </location>
</feature>
<dbReference type="Pfam" id="PF08245">
    <property type="entry name" value="Mur_ligase_M"/>
    <property type="match status" value="1"/>
</dbReference>
<dbReference type="SUPFAM" id="SSF53244">
    <property type="entry name" value="MurD-like peptide ligases, peptide-binding domain"/>
    <property type="match status" value="1"/>
</dbReference>
<dbReference type="GO" id="GO:0005737">
    <property type="term" value="C:cytoplasm"/>
    <property type="evidence" value="ECO:0007669"/>
    <property type="project" value="TreeGrafter"/>
</dbReference>
<comment type="cofactor">
    <cofactor evidence="1">
        <name>Mg(2+)</name>
        <dbReference type="ChEBI" id="CHEBI:18420"/>
    </cofactor>
</comment>
<dbReference type="InterPro" id="IPR001645">
    <property type="entry name" value="Folylpolyglutamate_synth"/>
</dbReference>
<dbReference type="STRING" id="1220589.CD32_16395"/>
<feature type="domain" description="Mur ligase C-terminal" evidence="12">
    <location>
        <begin position="281"/>
        <end position="371"/>
    </location>
</feature>
<keyword evidence="15" id="KW-1185">Reference proteome</keyword>
<dbReference type="FunFam" id="3.40.1190.10:FF:000011">
    <property type="entry name" value="Folylpolyglutamate synthase/dihydrofolate synthase"/>
    <property type="match status" value="1"/>
</dbReference>
<dbReference type="Pfam" id="PF02875">
    <property type="entry name" value="Mur_ligase_C"/>
    <property type="match status" value="1"/>
</dbReference>
<keyword evidence="8" id="KW-0460">Magnesium</keyword>
<dbReference type="PANTHER" id="PTHR11136">
    <property type="entry name" value="FOLYLPOLYGLUTAMATE SYNTHASE-RELATED"/>
    <property type="match status" value="1"/>
</dbReference>
<dbReference type="OrthoDB" id="9809356at2"/>
<dbReference type="InterPro" id="IPR018109">
    <property type="entry name" value="Folylpolyglutamate_synth_CS"/>
</dbReference>
<evidence type="ECO:0000313" key="14">
    <source>
        <dbReference type="EMBL" id="KGR83410.1"/>
    </source>
</evidence>
<dbReference type="GO" id="GO:0005524">
    <property type="term" value="F:ATP binding"/>
    <property type="evidence" value="ECO:0007669"/>
    <property type="project" value="UniProtKB-KW"/>
</dbReference>
<dbReference type="PROSITE" id="PS01011">
    <property type="entry name" value="FOLYLPOLYGLU_SYNT_1"/>
    <property type="match status" value="1"/>
</dbReference>
<dbReference type="Gene3D" id="3.90.190.20">
    <property type="entry name" value="Mur ligase, C-terminal domain"/>
    <property type="match status" value="1"/>
</dbReference>
<evidence type="ECO:0000256" key="3">
    <source>
        <dbReference type="ARBA" id="ARBA00013025"/>
    </source>
</evidence>
<dbReference type="PIRSF" id="PIRSF001563">
    <property type="entry name" value="Folylpolyglu_synth"/>
    <property type="match status" value="1"/>
</dbReference>
<keyword evidence="4 11" id="KW-0436">Ligase</keyword>
<dbReference type="EC" id="6.3.2.17" evidence="3"/>
<dbReference type="Gene3D" id="3.40.1190.10">
    <property type="entry name" value="Mur-like, catalytic domain"/>
    <property type="match status" value="1"/>
</dbReference>
<dbReference type="RefSeq" id="WP_036156565.1">
    <property type="nucleotide sequence ID" value="NZ_AVCX01000003.1"/>
</dbReference>
<dbReference type="Proteomes" id="UP000030437">
    <property type="component" value="Unassembled WGS sequence"/>
</dbReference>
<evidence type="ECO:0000259" key="13">
    <source>
        <dbReference type="Pfam" id="PF08245"/>
    </source>
</evidence>
<evidence type="ECO:0000256" key="10">
    <source>
        <dbReference type="ARBA" id="ARBA00047493"/>
    </source>
</evidence>
<evidence type="ECO:0000256" key="11">
    <source>
        <dbReference type="PIRNR" id="PIRNR001563"/>
    </source>
</evidence>
<dbReference type="GO" id="GO:0008841">
    <property type="term" value="F:dihydrofolate synthase activity"/>
    <property type="evidence" value="ECO:0007669"/>
    <property type="project" value="TreeGrafter"/>
</dbReference>
<dbReference type="eggNOG" id="COG0285">
    <property type="taxonomic scope" value="Bacteria"/>
</dbReference>
<proteinExistence type="inferred from homology"/>
<protein>
    <recommendedName>
        <fullName evidence="3">tetrahydrofolate synthase</fullName>
        <ecNumber evidence="3">6.3.2.17</ecNumber>
    </recommendedName>
    <alternativeName>
        <fullName evidence="9">Tetrahydrofolylpolyglutamate synthase</fullName>
    </alternativeName>
</protein>
<dbReference type="InterPro" id="IPR036615">
    <property type="entry name" value="Mur_ligase_C_dom_sf"/>
</dbReference>
<dbReference type="NCBIfam" id="TIGR01499">
    <property type="entry name" value="folC"/>
    <property type="match status" value="1"/>
</dbReference>
<sequence length="408" mass="44813">MITGFEHYKKKWGVNSENIIKPGLDAMKEALALLGNPERGTSYIHVAGTNGKGSTIAFLESILCQHGKTVGKFMSPCILDVHDQIQINGEKITAQEMDGLFQEMREAGLDGKCTDFELLTCAAFLHFQKQHVDIALIEAGMGGLLDSTNVITPLVSIIPSISLEHTNFLGNTLTEIAAHKAGIIKQEVPVVVGKLSEEAMNVVKLEAEGKNAPLYMLGEEFTVEGEQFLSPKYQFSALERRMPGTHQGENMALAIMAFLLIADNITTESVRKGVALAALPGRFEEVLPNVYFDGAHNPASAEKLVATIQEQFPYKNIEFVIGMLADKDVDAVLRIFETVSTTFTFVSFENERAMEAIDLMKKSRAVDRRIIHLPAEYLQEPVEKGNVKIVTGSLYLLAALRAQLTGEK</sequence>
<evidence type="ECO:0000256" key="5">
    <source>
        <dbReference type="ARBA" id="ARBA00022723"/>
    </source>
</evidence>
<evidence type="ECO:0000313" key="15">
    <source>
        <dbReference type="Proteomes" id="UP000030437"/>
    </source>
</evidence>
<evidence type="ECO:0000259" key="12">
    <source>
        <dbReference type="Pfam" id="PF02875"/>
    </source>
</evidence>
<dbReference type="GO" id="GO:0046872">
    <property type="term" value="F:metal ion binding"/>
    <property type="evidence" value="ECO:0007669"/>
    <property type="project" value="UniProtKB-KW"/>
</dbReference>
<comment type="catalytic activity">
    <reaction evidence="10">
        <text>(6S)-5,6,7,8-tetrahydrofolyl-(gamma-L-Glu)(n) + L-glutamate + ATP = (6S)-5,6,7,8-tetrahydrofolyl-(gamma-L-Glu)(n+1) + ADP + phosphate + H(+)</text>
        <dbReference type="Rhea" id="RHEA:10580"/>
        <dbReference type="Rhea" id="RHEA-COMP:14738"/>
        <dbReference type="Rhea" id="RHEA-COMP:14740"/>
        <dbReference type="ChEBI" id="CHEBI:15378"/>
        <dbReference type="ChEBI" id="CHEBI:29985"/>
        <dbReference type="ChEBI" id="CHEBI:30616"/>
        <dbReference type="ChEBI" id="CHEBI:43474"/>
        <dbReference type="ChEBI" id="CHEBI:141005"/>
        <dbReference type="ChEBI" id="CHEBI:456216"/>
        <dbReference type="EC" id="6.3.2.17"/>
    </reaction>
</comment>
<dbReference type="InterPro" id="IPR036565">
    <property type="entry name" value="Mur-like_cat_sf"/>
</dbReference>
<name>A0A0A3IIX4_9BACI</name>
<comment type="caution">
    <text evidence="14">The sequence shown here is derived from an EMBL/GenBank/DDBJ whole genome shotgun (WGS) entry which is preliminary data.</text>
</comment>
<evidence type="ECO:0000256" key="7">
    <source>
        <dbReference type="ARBA" id="ARBA00022840"/>
    </source>
</evidence>
<keyword evidence="6 11" id="KW-0547">Nucleotide-binding</keyword>
<dbReference type="PROSITE" id="PS01012">
    <property type="entry name" value="FOLYLPOLYGLU_SYNT_2"/>
    <property type="match status" value="1"/>
</dbReference>
<reference evidence="14 15" key="1">
    <citation type="submission" date="2014-02" db="EMBL/GenBank/DDBJ databases">
        <title>Draft genome sequence of Lysinibacillus odysseyi NBRC 100172.</title>
        <authorList>
            <person name="Zhang F."/>
            <person name="Wang G."/>
            <person name="Zhang L."/>
        </authorList>
    </citation>
    <scope>NUCLEOTIDE SEQUENCE [LARGE SCALE GENOMIC DNA]</scope>
    <source>
        <strain evidence="14 15">NBRC 100172</strain>
    </source>
</reference>
<dbReference type="InterPro" id="IPR004101">
    <property type="entry name" value="Mur_ligase_C"/>
</dbReference>
<dbReference type="PANTHER" id="PTHR11136:SF0">
    <property type="entry name" value="DIHYDROFOLATE SYNTHETASE-RELATED"/>
    <property type="match status" value="1"/>
</dbReference>
<dbReference type="InterPro" id="IPR013221">
    <property type="entry name" value="Mur_ligase_cen"/>
</dbReference>
<evidence type="ECO:0000256" key="2">
    <source>
        <dbReference type="ARBA" id="ARBA00008276"/>
    </source>
</evidence>
<evidence type="ECO:0000256" key="4">
    <source>
        <dbReference type="ARBA" id="ARBA00022598"/>
    </source>
</evidence>
<gene>
    <name evidence="14" type="ORF">CD32_16395</name>
</gene>
<evidence type="ECO:0000256" key="1">
    <source>
        <dbReference type="ARBA" id="ARBA00001946"/>
    </source>
</evidence>
<evidence type="ECO:0000256" key="6">
    <source>
        <dbReference type="ARBA" id="ARBA00022741"/>
    </source>
</evidence>
<evidence type="ECO:0000256" key="8">
    <source>
        <dbReference type="ARBA" id="ARBA00022842"/>
    </source>
</evidence>
<dbReference type="GO" id="GO:0004326">
    <property type="term" value="F:tetrahydrofolylpolyglutamate synthase activity"/>
    <property type="evidence" value="ECO:0007669"/>
    <property type="project" value="UniProtKB-EC"/>
</dbReference>
<comment type="similarity">
    <text evidence="2 11">Belongs to the folylpolyglutamate synthase family.</text>
</comment>
<keyword evidence="5" id="KW-0479">Metal-binding</keyword>
<dbReference type="SUPFAM" id="SSF53623">
    <property type="entry name" value="MurD-like peptide ligases, catalytic domain"/>
    <property type="match status" value="1"/>
</dbReference>
<evidence type="ECO:0000256" key="9">
    <source>
        <dbReference type="ARBA" id="ARBA00030592"/>
    </source>
</evidence>
<dbReference type="AlphaFoldDB" id="A0A0A3IIX4"/>
<keyword evidence="7 11" id="KW-0067">ATP-binding</keyword>
<organism evidence="14 15">
    <name type="scientific">Lysinibacillus odysseyi 34hs-1 = NBRC 100172</name>
    <dbReference type="NCBI Taxonomy" id="1220589"/>
    <lineage>
        <taxon>Bacteria</taxon>
        <taxon>Bacillati</taxon>
        <taxon>Bacillota</taxon>
        <taxon>Bacilli</taxon>
        <taxon>Bacillales</taxon>
        <taxon>Bacillaceae</taxon>
        <taxon>Lysinibacillus</taxon>
    </lineage>
</organism>
<accession>A0A0A3IIX4</accession>
<dbReference type="EMBL" id="JPVP01000058">
    <property type="protein sequence ID" value="KGR83410.1"/>
    <property type="molecule type" value="Genomic_DNA"/>
</dbReference>